<dbReference type="EMBL" id="KQ085908">
    <property type="protein sequence ID" value="KLO17118.1"/>
    <property type="molecule type" value="Genomic_DNA"/>
</dbReference>
<keyword evidence="2" id="KW-1185">Reference proteome</keyword>
<dbReference type="InterPro" id="IPR032675">
    <property type="entry name" value="LRR_dom_sf"/>
</dbReference>
<sequence length="474" mass="52925">MDIPDELTFKILELAVEEHDYSDNAAWCDGAVTDCQWRLTKRTKPRTADSSEQPATDEIETVAKFSDNRGVYQGQIKSSMVSKLAIILTCKRWYGLAIELMYRTIVVGKKISLALLMETLETYSERGKSIRGIFLYHNPRFGLCDVKPDDIDGLLVRLLHLSPNLRALDFEPYEDIGVAFLQNPELLNAIQSLTALKFVSLYIAFETKVPMGVAFSKMPGLLSARLENSSSSTDKYVDADETSPHIYIQALEELALSRPSIHTLNYMATWAMPNLKALELDLGFSESVDDVNAFLRVYGGGLQILSLDAFCDSTTTVDILSILSMCPSLTTFTFNLDWTFRVPLSPFSHPNLTRIGFNTQGSLFVFAEPDLSNPFWNHERPLSPAAIENLSNLDRVHFPRLSTIRVLSAQPLRQYIRQGGMSGLDSSKSAAWISLSQRCSSEGICIEDAAGNDFGKKPFGDETEDGPLKYIFSF</sequence>
<protein>
    <recommendedName>
        <fullName evidence="3">F-box domain-containing protein</fullName>
    </recommendedName>
</protein>
<evidence type="ECO:0000313" key="1">
    <source>
        <dbReference type="EMBL" id="KLO17118.1"/>
    </source>
</evidence>
<dbReference type="Proteomes" id="UP000053477">
    <property type="component" value="Unassembled WGS sequence"/>
</dbReference>
<organism evidence="1 2">
    <name type="scientific">Schizopora paradoxa</name>
    <dbReference type="NCBI Taxonomy" id="27342"/>
    <lineage>
        <taxon>Eukaryota</taxon>
        <taxon>Fungi</taxon>
        <taxon>Dikarya</taxon>
        <taxon>Basidiomycota</taxon>
        <taxon>Agaricomycotina</taxon>
        <taxon>Agaricomycetes</taxon>
        <taxon>Hymenochaetales</taxon>
        <taxon>Schizoporaceae</taxon>
        <taxon>Schizopora</taxon>
    </lineage>
</organism>
<name>A0A0H2S640_9AGAM</name>
<proteinExistence type="predicted"/>
<dbReference type="SUPFAM" id="SSF52047">
    <property type="entry name" value="RNI-like"/>
    <property type="match status" value="1"/>
</dbReference>
<evidence type="ECO:0008006" key="3">
    <source>
        <dbReference type="Google" id="ProtNLM"/>
    </source>
</evidence>
<evidence type="ECO:0000313" key="2">
    <source>
        <dbReference type="Proteomes" id="UP000053477"/>
    </source>
</evidence>
<accession>A0A0H2S640</accession>
<dbReference type="Gene3D" id="3.80.10.10">
    <property type="entry name" value="Ribonuclease Inhibitor"/>
    <property type="match status" value="1"/>
</dbReference>
<dbReference type="OrthoDB" id="5345779at2759"/>
<dbReference type="InParanoid" id="A0A0H2S640"/>
<gene>
    <name evidence="1" type="ORF">SCHPADRAFT_994587</name>
</gene>
<reference evidence="1 2" key="1">
    <citation type="submission" date="2015-04" db="EMBL/GenBank/DDBJ databases">
        <title>Complete genome sequence of Schizopora paradoxa KUC8140, a cosmopolitan wood degrader in East Asia.</title>
        <authorList>
            <consortium name="DOE Joint Genome Institute"/>
            <person name="Min B."/>
            <person name="Park H."/>
            <person name="Jang Y."/>
            <person name="Kim J.-J."/>
            <person name="Kim K.H."/>
            <person name="Pangilinan J."/>
            <person name="Lipzen A."/>
            <person name="Riley R."/>
            <person name="Grigoriev I.V."/>
            <person name="Spatafora J.W."/>
            <person name="Choi I.-G."/>
        </authorList>
    </citation>
    <scope>NUCLEOTIDE SEQUENCE [LARGE SCALE GENOMIC DNA]</scope>
    <source>
        <strain evidence="1 2">KUC8140</strain>
    </source>
</reference>
<dbReference type="AlphaFoldDB" id="A0A0H2S640"/>